<keyword evidence="7" id="KW-0863">Zinc-finger</keyword>
<dbReference type="GO" id="GO:0005658">
    <property type="term" value="C:alpha DNA polymerase:primase complex"/>
    <property type="evidence" value="ECO:0007669"/>
    <property type="project" value="TreeGrafter"/>
</dbReference>
<dbReference type="SMART" id="SM00486">
    <property type="entry name" value="POLBc"/>
    <property type="match status" value="1"/>
</dbReference>
<dbReference type="OrthoDB" id="6755010at2759"/>
<dbReference type="CDD" id="cd05532">
    <property type="entry name" value="POLBc_alpha"/>
    <property type="match status" value="1"/>
</dbReference>
<dbReference type="InterPro" id="IPR023211">
    <property type="entry name" value="DNA_pol_palm_dom_sf"/>
</dbReference>
<feature type="region of interest" description="Disordered" evidence="13">
    <location>
        <begin position="148"/>
        <end position="255"/>
    </location>
</feature>
<protein>
    <recommendedName>
        <fullName evidence="12">DNA polymerase</fullName>
        <ecNumber evidence="12">2.7.7.7</ecNumber>
    </recommendedName>
</protein>
<dbReference type="InterPro" id="IPR036397">
    <property type="entry name" value="RNaseH_sf"/>
</dbReference>
<dbReference type="Gene3D" id="1.10.287.690">
    <property type="entry name" value="Helix hairpin bin"/>
    <property type="match status" value="1"/>
</dbReference>
<keyword evidence="9 12" id="KW-0239">DNA-directed DNA polymerase</keyword>
<dbReference type="PROSITE" id="PS00116">
    <property type="entry name" value="DNA_POLYMERASE_B"/>
    <property type="match status" value="1"/>
</dbReference>
<evidence type="ECO:0000256" key="8">
    <source>
        <dbReference type="ARBA" id="ARBA00022833"/>
    </source>
</evidence>
<reference evidence="18" key="1">
    <citation type="journal article" date="2020" name="Stud. Mycol.">
        <title>101 Dothideomycetes genomes: a test case for predicting lifestyles and emergence of pathogens.</title>
        <authorList>
            <person name="Haridas S."/>
            <person name="Albert R."/>
            <person name="Binder M."/>
            <person name="Bloem J."/>
            <person name="Labutti K."/>
            <person name="Salamov A."/>
            <person name="Andreopoulos B."/>
            <person name="Baker S."/>
            <person name="Barry K."/>
            <person name="Bills G."/>
            <person name="Bluhm B."/>
            <person name="Cannon C."/>
            <person name="Castanera R."/>
            <person name="Culley D."/>
            <person name="Daum C."/>
            <person name="Ezra D."/>
            <person name="Gonzalez J."/>
            <person name="Henrissat B."/>
            <person name="Kuo A."/>
            <person name="Liang C."/>
            <person name="Lipzen A."/>
            <person name="Lutzoni F."/>
            <person name="Magnuson J."/>
            <person name="Mondo S."/>
            <person name="Nolan M."/>
            <person name="Ohm R."/>
            <person name="Pangilinan J."/>
            <person name="Park H.-J."/>
            <person name="Ramirez L."/>
            <person name="Alfaro M."/>
            <person name="Sun H."/>
            <person name="Tritt A."/>
            <person name="Yoshinaga Y."/>
            <person name="Zwiers L.-H."/>
            <person name="Turgeon B."/>
            <person name="Goodwin S."/>
            <person name="Spatafora J."/>
            <person name="Crous P."/>
            <person name="Grigoriev I."/>
        </authorList>
    </citation>
    <scope>NUCLEOTIDE SEQUENCE</scope>
    <source>
        <strain evidence="18">ATCC 16933</strain>
    </source>
</reference>
<dbReference type="GO" id="GO:0003887">
    <property type="term" value="F:DNA-directed DNA polymerase activity"/>
    <property type="evidence" value="ECO:0007669"/>
    <property type="project" value="UniProtKB-KW"/>
</dbReference>
<evidence type="ECO:0000259" key="15">
    <source>
        <dbReference type="Pfam" id="PF03104"/>
    </source>
</evidence>
<dbReference type="Gene3D" id="1.10.132.60">
    <property type="entry name" value="DNA polymerase family B, C-terminal domain"/>
    <property type="match status" value="1"/>
</dbReference>
<dbReference type="NCBIfam" id="TIGR00592">
    <property type="entry name" value="pol2"/>
    <property type="match status" value="1"/>
</dbReference>
<dbReference type="Gene3D" id="3.30.70.2820">
    <property type="match status" value="1"/>
</dbReference>
<evidence type="ECO:0000259" key="16">
    <source>
        <dbReference type="Pfam" id="PF08996"/>
    </source>
</evidence>
<dbReference type="InterPro" id="IPR042087">
    <property type="entry name" value="DNA_pol_B_thumb"/>
</dbReference>
<feature type="domain" description="DNA-directed DNA polymerase family B exonuclease" evidence="15">
    <location>
        <begin position="474"/>
        <end position="719"/>
    </location>
</feature>
<evidence type="ECO:0000256" key="6">
    <source>
        <dbReference type="ARBA" id="ARBA00022723"/>
    </source>
</evidence>
<dbReference type="InterPro" id="IPR045846">
    <property type="entry name" value="POLBc_alpha"/>
</dbReference>
<evidence type="ECO:0000256" key="5">
    <source>
        <dbReference type="ARBA" id="ARBA00022705"/>
    </source>
</evidence>
<keyword evidence="4 12" id="KW-0548">Nucleotidyltransferase</keyword>
<dbReference type="GO" id="GO:0003682">
    <property type="term" value="F:chromatin binding"/>
    <property type="evidence" value="ECO:0007669"/>
    <property type="project" value="TreeGrafter"/>
</dbReference>
<dbReference type="Pfam" id="PF03104">
    <property type="entry name" value="DNA_pol_B_exo1"/>
    <property type="match status" value="1"/>
</dbReference>
<keyword evidence="6" id="KW-0479">Metal-binding</keyword>
<comment type="similarity">
    <text evidence="2 12">Belongs to the DNA polymerase type-B family.</text>
</comment>
<dbReference type="GO" id="GO:0006281">
    <property type="term" value="P:DNA repair"/>
    <property type="evidence" value="ECO:0007669"/>
    <property type="project" value="UniProtKB-ARBA"/>
</dbReference>
<dbReference type="Pfam" id="PF00136">
    <property type="entry name" value="DNA_pol_B"/>
    <property type="match status" value="1"/>
</dbReference>
<dbReference type="GO" id="GO:0008270">
    <property type="term" value="F:zinc ion binding"/>
    <property type="evidence" value="ECO:0007669"/>
    <property type="project" value="UniProtKB-KW"/>
</dbReference>
<dbReference type="FunFam" id="3.30.70.2820:FF:000001">
    <property type="entry name" value="DNA polymerase"/>
    <property type="match status" value="1"/>
</dbReference>
<keyword evidence="3 12" id="KW-0808">Transferase</keyword>
<keyword evidence="10 12" id="KW-0238">DNA-binding</keyword>
<dbReference type="InterPro" id="IPR017964">
    <property type="entry name" value="DNA-dir_DNA_pol_B_CS"/>
</dbReference>
<dbReference type="InterPro" id="IPR006134">
    <property type="entry name" value="DNA-dir_DNA_pol_B_multi_dom"/>
</dbReference>
<feature type="compositionally biased region" description="Acidic residues" evidence="13">
    <location>
        <begin position="209"/>
        <end position="224"/>
    </location>
</feature>
<dbReference type="FunFam" id="1.10.287.690:FF:000003">
    <property type="entry name" value="DNA polymerase"/>
    <property type="match status" value="1"/>
</dbReference>
<evidence type="ECO:0000256" key="10">
    <source>
        <dbReference type="ARBA" id="ARBA00023125"/>
    </source>
</evidence>
<proteinExistence type="inferred from homology"/>
<dbReference type="InterPro" id="IPR024647">
    <property type="entry name" value="DNA_pol_a_cat_su_N"/>
</dbReference>
<dbReference type="EC" id="2.7.7.7" evidence="12"/>
<evidence type="ECO:0000259" key="14">
    <source>
        <dbReference type="Pfam" id="PF00136"/>
    </source>
</evidence>
<dbReference type="InterPro" id="IPR043502">
    <property type="entry name" value="DNA/RNA_pol_sf"/>
</dbReference>
<keyword evidence="19" id="KW-1185">Reference proteome</keyword>
<evidence type="ECO:0000256" key="7">
    <source>
        <dbReference type="ARBA" id="ARBA00022771"/>
    </source>
</evidence>
<dbReference type="GO" id="GO:0003697">
    <property type="term" value="F:single-stranded DNA binding"/>
    <property type="evidence" value="ECO:0007669"/>
    <property type="project" value="TreeGrafter"/>
</dbReference>
<evidence type="ECO:0000256" key="3">
    <source>
        <dbReference type="ARBA" id="ARBA00022679"/>
    </source>
</evidence>
<dbReference type="InterPro" id="IPR006133">
    <property type="entry name" value="DNA-dir_DNA_pol_B_exonuc"/>
</dbReference>
<dbReference type="Proteomes" id="UP000799766">
    <property type="component" value="Unassembled WGS sequence"/>
</dbReference>
<name>A0A6A6NNJ1_9PEZI</name>
<organism evidence="18 19">
    <name type="scientific">Lineolata rhizophorae</name>
    <dbReference type="NCBI Taxonomy" id="578093"/>
    <lineage>
        <taxon>Eukaryota</taxon>
        <taxon>Fungi</taxon>
        <taxon>Dikarya</taxon>
        <taxon>Ascomycota</taxon>
        <taxon>Pezizomycotina</taxon>
        <taxon>Dothideomycetes</taxon>
        <taxon>Dothideomycetes incertae sedis</taxon>
        <taxon>Lineolatales</taxon>
        <taxon>Lineolataceae</taxon>
        <taxon>Lineolata</taxon>
    </lineage>
</organism>
<dbReference type="PANTHER" id="PTHR45861:SF1">
    <property type="entry name" value="DNA POLYMERASE ALPHA CATALYTIC SUBUNIT"/>
    <property type="match status" value="1"/>
</dbReference>
<dbReference type="InterPro" id="IPR038256">
    <property type="entry name" value="Pol_alpha_znc_sf"/>
</dbReference>
<evidence type="ECO:0000256" key="13">
    <source>
        <dbReference type="SAM" id="MobiDB-lite"/>
    </source>
</evidence>
<dbReference type="FunFam" id="1.10.132.60:FF:000004">
    <property type="entry name" value="DNA polymerase"/>
    <property type="match status" value="1"/>
</dbReference>
<evidence type="ECO:0000256" key="4">
    <source>
        <dbReference type="ARBA" id="ARBA00022695"/>
    </source>
</evidence>
<feature type="compositionally biased region" description="Acidic residues" evidence="13">
    <location>
        <begin position="827"/>
        <end position="836"/>
    </location>
</feature>
<evidence type="ECO:0000256" key="9">
    <source>
        <dbReference type="ARBA" id="ARBA00022932"/>
    </source>
</evidence>
<comment type="subcellular location">
    <subcellularLocation>
        <location evidence="1">Nucleus</location>
    </subcellularLocation>
</comment>
<dbReference type="GO" id="GO:0003688">
    <property type="term" value="F:DNA replication origin binding"/>
    <property type="evidence" value="ECO:0007669"/>
    <property type="project" value="TreeGrafter"/>
</dbReference>
<dbReference type="GO" id="GO:1902975">
    <property type="term" value="P:mitotic DNA replication initiation"/>
    <property type="evidence" value="ECO:0007669"/>
    <property type="project" value="InterPro"/>
</dbReference>
<dbReference type="GO" id="GO:0006272">
    <property type="term" value="P:leading strand elongation"/>
    <property type="evidence" value="ECO:0007669"/>
    <property type="project" value="TreeGrafter"/>
</dbReference>
<keyword evidence="8" id="KW-0862">Zinc</keyword>
<dbReference type="Pfam" id="PF12254">
    <property type="entry name" value="DNA_pol_alpha_N"/>
    <property type="match status" value="1"/>
</dbReference>
<keyword evidence="5 12" id="KW-0235">DNA replication</keyword>
<dbReference type="CDD" id="cd05776">
    <property type="entry name" value="DNA_polB_alpha_exo"/>
    <property type="match status" value="1"/>
</dbReference>
<dbReference type="InterPro" id="IPR012337">
    <property type="entry name" value="RNaseH-like_sf"/>
</dbReference>
<dbReference type="Gene3D" id="2.40.50.730">
    <property type="match status" value="1"/>
</dbReference>
<dbReference type="PANTHER" id="PTHR45861">
    <property type="entry name" value="DNA POLYMERASE ALPHA CATALYTIC SUBUNIT"/>
    <property type="match status" value="1"/>
</dbReference>
<dbReference type="SUPFAM" id="SSF53098">
    <property type="entry name" value="Ribonuclease H-like"/>
    <property type="match status" value="1"/>
</dbReference>
<dbReference type="FunFam" id="3.30.420.10:FF:000036">
    <property type="entry name" value="DNA polymerase"/>
    <property type="match status" value="1"/>
</dbReference>
<evidence type="ECO:0000256" key="11">
    <source>
        <dbReference type="ARBA" id="ARBA00023242"/>
    </source>
</evidence>
<feature type="domain" description="DNA-directed DNA polymerase family B multifunctional" evidence="14">
    <location>
        <begin position="786"/>
        <end position="1225"/>
    </location>
</feature>
<feature type="region of interest" description="Disordered" evidence="13">
    <location>
        <begin position="280"/>
        <end position="307"/>
    </location>
</feature>
<feature type="region of interest" description="Disordered" evidence="13">
    <location>
        <begin position="824"/>
        <end position="843"/>
    </location>
</feature>
<gene>
    <name evidence="18" type="ORF">BDY21DRAFT_293149</name>
</gene>
<comment type="catalytic activity">
    <reaction evidence="12">
        <text>DNA(n) + a 2'-deoxyribonucleoside 5'-triphosphate = DNA(n+1) + diphosphate</text>
        <dbReference type="Rhea" id="RHEA:22508"/>
        <dbReference type="Rhea" id="RHEA-COMP:17339"/>
        <dbReference type="Rhea" id="RHEA-COMP:17340"/>
        <dbReference type="ChEBI" id="CHEBI:33019"/>
        <dbReference type="ChEBI" id="CHEBI:61560"/>
        <dbReference type="ChEBI" id="CHEBI:173112"/>
        <dbReference type="EC" id="2.7.7.7"/>
    </reaction>
</comment>
<feature type="region of interest" description="Disordered" evidence="13">
    <location>
        <begin position="76"/>
        <end position="111"/>
    </location>
</feature>
<dbReference type="GO" id="GO:0006273">
    <property type="term" value="P:lagging strand elongation"/>
    <property type="evidence" value="ECO:0007669"/>
    <property type="project" value="TreeGrafter"/>
</dbReference>
<evidence type="ECO:0000256" key="1">
    <source>
        <dbReference type="ARBA" id="ARBA00004123"/>
    </source>
</evidence>
<feature type="domain" description="DNA polymerase alpha catalytic subunit N-terminal" evidence="17">
    <location>
        <begin position="6"/>
        <end position="71"/>
    </location>
</feature>
<dbReference type="InterPro" id="IPR006172">
    <property type="entry name" value="DNA-dir_DNA_pol_B"/>
</dbReference>
<dbReference type="Gene3D" id="3.30.420.10">
    <property type="entry name" value="Ribonuclease H-like superfamily/Ribonuclease H"/>
    <property type="match status" value="1"/>
</dbReference>
<dbReference type="PRINTS" id="PR00106">
    <property type="entry name" value="DNAPOLB"/>
</dbReference>
<evidence type="ECO:0000313" key="18">
    <source>
        <dbReference type="EMBL" id="KAF2453281.1"/>
    </source>
</evidence>
<dbReference type="Gene3D" id="3.90.1600.10">
    <property type="entry name" value="Palm domain of DNA polymerase"/>
    <property type="match status" value="1"/>
</dbReference>
<feature type="compositionally biased region" description="Basic and acidic residues" evidence="13">
    <location>
        <begin position="97"/>
        <end position="110"/>
    </location>
</feature>
<dbReference type="Pfam" id="PF08996">
    <property type="entry name" value="zf-DNA_Pol"/>
    <property type="match status" value="1"/>
</dbReference>
<dbReference type="Gene3D" id="1.10.3200.20">
    <property type="entry name" value="DNA Polymerase alpha, zinc finger"/>
    <property type="match status" value="1"/>
</dbReference>
<evidence type="ECO:0000259" key="17">
    <source>
        <dbReference type="Pfam" id="PF12254"/>
    </source>
</evidence>
<evidence type="ECO:0000256" key="2">
    <source>
        <dbReference type="ARBA" id="ARBA00005755"/>
    </source>
</evidence>
<dbReference type="InterPro" id="IPR015088">
    <property type="entry name" value="Znf_DNA-dir_DNA_pol_B_alpha"/>
</dbReference>
<feature type="domain" description="Zinc finger DNA-directed DNA polymerase family B alpha" evidence="16">
    <location>
        <begin position="1264"/>
        <end position="1462"/>
    </location>
</feature>
<keyword evidence="11" id="KW-0539">Nucleus</keyword>
<sequence length="1470" mass="165606">MAARALQELRRLRDTGRKRIETYEVEEEERLYEEVDEEGYKKVVRKRLDEDDFVVDDNGEGYADDGREEWDDGARYADETESDEEDQQPLKGKAGKRKCEQDRERKDKVKNGINKYFNATATASTAPKKRVATAEDAAFMADLLGEIDTNVPSSRFAPQKAIKSVSRRKTRVLSPPLSHSQPKKVGNPRFPKSREDDYMVDTPPPSTAPEDDVPMPPIDDDPADDVPMSDPPVSSPVTKAVERKAQTQAKMEEDDDDDFMEVAQAVGSADVRTTNLNIAGKRPVAKPPKPALPTPESSSPIREPETVDASAWNKVTSSLNVVSGLTNDSTSFGKLNPQNALEPNGSLRIFWMDYTEINGSLCLFGKVKDKTTGNYVSCFVKVDNILRKLFFLPREYRRRNNRDTDEEVEMSDVYQEVDGLMSKLGVGMHKIKPCTRKYAFELADVPKEADYLKLLYPYTNAGLSTDISGETFSHVFGANTALFEQFVLWKNIMGPCWLTIDGADFSAITNASWCKLELQVTKPNMINVLSDTEVMEDPPLTLMSIALRTAFNAKENKQEILVASARIYENVGLSDVTPPEKLPCKSFTVMRPNGETYPTGFKMEVEKHRGTIRMEKTEQGLLSYFMAMLQRTDPDVLMGHRLDDVDYGILLSRMRELRTPGWHRIGRLRRSEWPKNMGKGGGSFFVERQLAAGRLLCDLANDLGKSLMTKCQSWSLNEMVELVLGKDNARSDLDNESALKTWAKTREGLMNYITHCEGDTFFIAAIALKVQVLPLTKVLTNLAGNSWARTLSGTRAERNEYILLHEFHKNKYICPDKIHGKWKPKVEEEEPEGEENADGKKKDKYKGGLVFEPEKGLYDKIVLVMDFNSLYPSIIQEFNICFTTVERSNFKEEDENVPEVPTDMPQGILPRLIATLVNRRREVKRLMKDKTASQDQLKTWDIKQLALKLTANSMYGCLGYTRSRFYARPLAMLTTFKGREILQSTKSLAESTLLQVVYGDTDSVMINTNVDTIEEALKVGNEFKRSVNERYKLLEIDIDNVFRRLLLHAKKKYAAINMVEVNGKFVEKLEVKGLDMRRREYCALSKETSSNLLNFLLSGDDPDAVIQKSHEYLRSLAEKMRSFSVPVPKYTIYTQLGKDPREYPNKQSMPQVQVALRLISKGRHVKAKDVMSFIITGNNNGSQENAARNAYTLEEVMKKDSDLKPDVDYYLTKQILPPVERLCAPVSGTSVVELANCLGLDGTKYRVSTTTDASQDNEIHPLESQIPDHVRFKDCAPLSLRCPACRFAFPYRGIAAAVPRALAHDGLRCPRADCGTPLATLCVVAQTEAAVRAHVARYYDAWLVCDDAACGVRTRQMSVAGQRCLGPQGLARGCRGRMRPEFGERALYNQLLYLERAFDVDTAKKALEDEKAGAEEGLTVEKAEKVRVLAEVNRQRFGTMKEVVRAALEKNGRLWVAMDSLFGFALQAQA</sequence>
<dbReference type="EMBL" id="MU001698">
    <property type="protein sequence ID" value="KAF2453281.1"/>
    <property type="molecule type" value="Genomic_DNA"/>
</dbReference>
<dbReference type="Gene3D" id="6.10.10.100">
    <property type="match status" value="1"/>
</dbReference>
<evidence type="ECO:0000313" key="19">
    <source>
        <dbReference type="Proteomes" id="UP000799766"/>
    </source>
</evidence>
<dbReference type="GO" id="GO:0000166">
    <property type="term" value="F:nucleotide binding"/>
    <property type="evidence" value="ECO:0007669"/>
    <property type="project" value="InterPro"/>
</dbReference>
<evidence type="ECO:0000256" key="12">
    <source>
        <dbReference type="RuleBase" id="RU000442"/>
    </source>
</evidence>
<accession>A0A6A6NNJ1</accession>
<dbReference type="SUPFAM" id="SSF56672">
    <property type="entry name" value="DNA/RNA polymerases"/>
    <property type="match status" value="1"/>
</dbReference>